<dbReference type="GO" id="GO:0006790">
    <property type="term" value="P:sulfur compound metabolic process"/>
    <property type="evidence" value="ECO:0007669"/>
    <property type="project" value="TreeGrafter"/>
</dbReference>
<dbReference type="InterPro" id="IPR051135">
    <property type="entry name" value="Gal/GlcNAc/GalNAc_ST"/>
</dbReference>
<evidence type="ECO:0000313" key="2">
    <source>
        <dbReference type="EMBL" id="PCG71793.1"/>
    </source>
</evidence>
<dbReference type="AlphaFoldDB" id="A0A2A4JK41"/>
<reference evidence="2" key="1">
    <citation type="submission" date="2017-09" db="EMBL/GenBank/DDBJ databases">
        <title>Contemporary evolution of a Lepidopteran species, Heliothis virescens, in response to modern agricultural practices.</title>
        <authorList>
            <person name="Fritz M.L."/>
            <person name="Deyonke A.M."/>
            <person name="Papanicolaou A."/>
            <person name="Micinski S."/>
            <person name="Westbrook J."/>
            <person name="Gould F."/>
        </authorList>
    </citation>
    <scope>NUCLEOTIDE SEQUENCE [LARGE SCALE GENOMIC DNA]</scope>
    <source>
        <strain evidence="2">HvINT-</strain>
        <tissue evidence="2">Whole body</tissue>
    </source>
</reference>
<dbReference type="Pfam" id="PF00685">
    <property type="entry name" value="Sulfotransfer_1"/>
    <property type="match status" value="1"/>
</dbReference>
<dbReference type="GO" id="GO:0006044">
    <property type="term" value="P:N-acetylglucosamine metabolic process"/>
    <property type="evidence" value="ECO:0007669"/>
    <property type="project" value="TreeGrafter"/>
</dbReference>
<comment type="caution">
    <text evidence="2">The sequence shown here is derived from an EMBL/GenBank/DDBJ whole genome shotgun (WGS) entry which is preliminary data.</text>
</comment>
<dbReference type="GO" id="GO:0001517">
    <property type="term" value="F:N-acetylglucosamine 6-O-sulfotransferase activity"/>
    <property type="evidence" value="ECO:0007669"/>
    <property type="project" value="TreeGrafter"/>
</dbReference>
<proteinExistence type="predicted"/>
<dbReference type="PANTHER" id="PTHR10704">
    <property type="entry name" value="CARBOHYDRATE SULFOTRANSFERASE"/>
    <property type="match status" value="1"/>
</dbReference>
<organism evidence="2">
    <name type="scientific">Heliothis virescens</name>
    <name type="common">Tobacco budworm moth</name>
    <dbReference type="NCBI Taxonomy" id="7102"/>
    <lineage>
        <taxon>Eukaryota</taxon>
        <taxon>Metazoa</taxon>
        <taxon>Ecdysozoa</taxon>
        <taxon>Arthropoda</taxon>
        <taxon>Hexapoda</taxon>
        <taxon>Insecta</taxon>
        <taxon>Pterygota</taxon>
        <taxon>Neoptera</taxon>
        <taxon>Endopterygota</taxon>
        <taxon>Lepidoptera</taxon>
        <taxon>Glossata</taxon>
        <taxon>Ditrysia</taxon>
        <taxon>Noctuoidea</taxon>
        <taxon>Noctuidae</taxon>
        <taxon>Heliothinae</taxon>
        <taxon>Heliothis</taxon>
    </lineage>
</organism>
<dbReference type="InterPro" id="IPR000863">
    <property type="entry name" value="Sulfotransferase_dom"/>
</dbReference>
<protein>
    <recommendedName>
        <fullName evidence="1">Sulfotransferase domain-containing protein</fullName>
    </recommendedName>
</protein>
<gene>
    <name evidence="2" type="ORF">B5V51_1519</name>
</gene>
<dbReference type="EMBL" id="NWSH01001302">
    <property type="protein sequence ID" value="PCG71793.1"/>
    <property type="molecule type" value="Genomic_DNA"/>
</dbReference>
<dbReference type="InterPro" id="IPR027417">
    <property type="entry name" value="P-loop_NTPase"/>
</dbReference>
<evidence type="ECO:0000259" key="1">
    <source>
        <dbReference type="Pfam" id="PF00685"/>
    </source>
</evidence>
<dbReference type="SUPFAM" id="SSF52540">
    <property type="entry name" value="P-loop containing nucleoside triphosphate hydrolases"/>
    <property type="match status" value="1"/>
</dbReference>
<feature type="domain" description="Sulfotransferase" evidence="1">
    <location>
        <begin position="139"/>
        <end position="414"/>
    </location>
</feature>
<name>A0A2A4JK41_HELVI</name>
<dbReference type="Gene3D" id="3.40.50.300">
    <property type="entry name" value="P-loop containing nucleotide triphosphate hydrolases"/>
    <property type="match status" value="1"/>
</dbReference>
<sequence>MMRRPNNYWLSYVLSLSFLLLFIIVVNQYNSNNTYLFTSTANRKNIKIIIKVEDGAEIYMKEIPMRLDDEPSNLTTVDGKSIRNKHFTTQNNTQISEVIEKILEDARTNIKKELSNYNFSYSGVNALEDLVMETGGQPQRTLIISSWRSGSTFFGDLIDSTPSSYYHYEPLLMFGIKQIRTPAEAGKALEIVKNMFKCNFDGLEEYFEFESKDLDLFSHSTRLWDYCKYDNKHDLCFDAEFNSRMCKLFPFQSMKLVRLRLRLVEEIIKDKDLNVKVILLTRDPRGLMQSRRQRHFCELSSDCWEPSLVCADMISDYVAAKSILQKYPERLLVIRFEELVLQQNATIERILNFLDIDARKAFNEFLQTHTNVEVAGVHSTFKVSRNIPFKWKHTLDYNYVSELQMACKEAMHLWSYKMAYNETHMTSQDFNPVDDYAIS</sequence>
<accession>A0A2A4JK41</accession>
<dbReference type="STRING" id="7102.A0A2A4JK41"/>
<dbReference type="PANTHER" id="PTHR10704:SF44">
    <property type="entry name" value="LD35051P-RELATED"/>
    <property type="match status" value="1"/>
</dbReference>